<gene>
    <name evidence="2" type="ORF">CAAN4_G11254</name>
</gene>
<evidence type="ECO:0000313" key="3">
    <source>
        <dbReference type="Proteomes" id="UP001497600"/>
    </source>
</evidence>
<dbReference type="EMBL" id="OZ004259">
    <property type="protein sequence ID" value="CAK7918006.1"/>
    <property type="molecule type" value="Genomic_DNA"/>
</dbReference>
<evidence type="ECO:0000313" key="2">
    <source>
        <dbReference type="EMBL" id="CAK7918006.1"/>
    </source>
</evidence>
<protein>
    <recommendedName>
        <fullName evidence="4">Protein BFR2</fullName>
    </recommendedName>
</protein>
<keyword evidence="3" id="KW-1185">Reference proteome</keyword>
<feature type="region of interest" description="Disordered" evidence="1">
    <location>
        <begin position="249"/>
        <end position="270"/>
    </location>
</feature>
<feature type="compositionally biased region" description="Polar residues" evidence="1">
    <location>
        <begin position="251"/>
        <end position="268"/>
    </location>
</feature>
<evidence type="ECO:0008006" key="4">
    <source>
        <dbReference type="Google" id="ProtNLM"/>
    </source>
</evidence>
<evidence type="ECO:0000256" key="1">
    <source>
        <dbReference type="SAM" id="MobiDB-lite"/>
    </source>
</evidence>
<organism evidence="2 3">
    <name type="scientific">[Candida] anglica</name>
    <dbReference type="NCBI Taxonomy" id="148631"/>
    <lineage>
        <taxon>Eukaryota</taxon>
        <taxon>Fungi</taxon>
        <taxon>Dikarya</taxon>
        <taxon>Ascomycota</taxon>
        <taxon>Saccharomycotina</taxon>
        <taxon>Pichiomycetes</taxon>
        <taxon>Debaryomycetaceae</taxon>
        <taxon>Kurtzmaniella</taxon>
    </lineage>
</organism>
<name>A0ABP0ELE0_9ASCO</name>
<proteinExistence type="predicted"/>
<sequence>MAFNSAYQLRHIRTNTSLQNDTSSVVERANSLLSDSQSSWVLFSPSMETTSAVNVGSDILSFTNGSFEEEDDAEQDDVEEEEVDEVRDYNGYDSGEVTEAESDLEDDDSLIDNLKQSNLTPSPSQSRLEQLILNYGATQGGDDSLNKRINKWKMSQDVPVDDNTASWDLDENIIHDLLQAKELDTSILSGDSSSYYGNDIFKGYSRGDLMRFRRIANDLKSSLNRKEDSTKSFPLAITQLLMRLFEKEQHNQQYKRTTTPSSPNLKRSNNSHKRYSTILSEFIDSKESNRFLSSVIKNQIKNSLSSHSGEFAAPQYDTISSTGSSSLVACGGGGGGFGGSSWNDI</sequence>
<accession>A0ABP0ELE0</accession>
<dbReference type="Proteomes" id="UP001497600">
    <property type="component" value="Chromosome G"/>
</dbReference>
<reference evidence="2 3" key="1">
    <citation type="submission" date="2024-01" db="EMBL/GenBank/DDBJ databases">
        <authorList>
            <consortium name="Genoscope - CEA"/>
            <person name="William W."/>
        </authorList>
    </citation>
    <scope>NUCLEOTIDE SEQUENCE [LARGE SCALE GENOMIC DNA]</scope>
    <source>
        <strain evidence="2 3">29B2s-10</strain>
    </source>
</reference>